<dbReference type="GO" id="GO:0007021">
    <property type="term" value="P:tubulin complex assembly"/>
    <property type="evidence" value="ECO:0007669"/>
    <property type="project" value="TreeGrafter"/>
</dbReference>
<dbReference type="EMBL" id="CAJNNW010024884">
    <property type="protein sequence ID" value="CAE8674693.1"/>
    <property type="molecule type" value="Genomic_DNA"/>
</dbReference>
<feature type="region of interest" description="Disordered" evidence="6">
    <location>
        <begin position="274"/>
        <end position="294"/>
    </location>
</feature>
<dbReference type="InterPro" id="IPR017901">
    <property type="entry name" value="C-CAP_CF_C-like"/>
</dbReference>
<keyword evidence="4" id="KW-0007">Acetylation</keyword>
<feature type="domain" description="C-CAP/cofactor C-like" evidence="7">
    <location>
        <begin position="88"/>
        <end position="255"/>
    </location>
</feature>
<dbReference type="OMA" id="CDAMRFG"/>
<dbReference type="OrthoDB" id="435841at2759"/>
<protein>
    <recommendedName>
        <fullName evidence="7">C-CAP/cofactor C-like domain-containing protein</fullName>
    </recommendedName>
</protein>
<evidence type="ECO:0000313" key="9">
    <source>
        <dbReference type="EMBL" id="CAE8674693.1"/>
    </source>
</evidence>
<dbReference type="PANTHER" id="PTHR15139:SF0">
    <property type="entry name" value="TUBULIN-SPECIFIC CHAPERONE C"/>
    <property type="match status" value="1"/>
</dbReference>
<dbReference type="Pfam" id="PF07986">
    <property type="entry name" value="TBCC"/>
    <property type="match status" value="1"/>
</dbReference>
<dbReference type="PROSITE" id="PS51329">
    <property type="entry name" value="C_CAP_COFACTOR_C"/>
    <property type="match status" value="1"/>
</dbReference>
<dbReference type="EMBL" id="CAJNNV010030127">
    <property type="protein sequence ID" value="CAE8631441.1"/>
    <property type="molecule type" value="Genomic_DNA"/>
</dbReference>
<dbReference type="InterPro" id="IPR038397">
    <property type="entry name" value="TBCC_N_sf"/>
</dbReference>
<evidence type="ECO:0000259" key="7">
    <source>
        <dbReference type="PROSITE" id="PS51329"/>
    </source>
</evidence>
<keyword evidence="10" id="KW-1185">Reference proteome</keyword>
<dbReference type="GO" id="GO:0007023">
    <property type="term" value="P:post-chaperonin tubulin folding pathway"/>
    <property type="evidence" value="ECO:0007669"/>
    <property type="project" value="InterPro"/>
</dbReference>
<dbReference type="Proteomes" id="UP000626109">
    <property type="component" value="Unassembled WGS sequence"/>
</dbReference>
<accession>A0A813H1A7</accession>
<sequence length="334" mass="36234">MDAGGEIEAAEAQIHEVLDAVLAKVQALEASFTRSAHILPAYDVQTYRAALKAISGGIAAKRELLAPRKKFSFKNRKAPAVAATPEEPTLSSAAGGSSAAVASSFVGDVFNGERFEELRGVTVFRGPGELQGRDVQLRDLEGCRIVLLDMIGALHVRNLRRCEVIVGAVSSSALMHHCHECVFTLAAKQLRLHDSDQVALHLHTLSGPVIEHCKRIVFAPFDISWPEREGQLKSSGLGTINMTGGPWTEVQDFNWLKRQASPNWRQVPEELRRPGLGAPELRTSAGAAPPKLPELERYKSCWDTGKLPTEAFTPQPAALKAAAAPVEDAHDDEF</sequence>
<keyword evidence="3" id="KW-0963">Cytoplasm</keyword>
<dbReference type="PANTHER" id="PTHR15139">
    <property type="entry name" value="TUBULIN FOLDING COFACTOR C"/>
    <property type="match status" value="1"/>
</dbReference>
<dbReference type="Gene3D" id="1.20.58.1250">
    <property type="entry name" value="Tubulin Binding Cofactor C, N-terminal domain"/>
    <property type="match status" value="1"/>
</dbReference>
<comment type="caution">
    <text evidence="8">The sequence shown here is derived from an EMBL/GenBank/DDBJ whole genome shotgun (WGS) entry which is preliminary data.</text>
</comment>
<feature type="compositionally biased region" description="Low complexity" evidence="6">
    <location>
        <begin position="311"/>
        <end position="326"/>
    </location>
</feature>
<comment type="similarity">
    <text evidence="2">Belongs to the TBCC family.</text>
</comment>
<evidence type="ECO:0000256" key="1">
    <source>
        <dbReference type="ARBA" id="ARBA00004496"/>
    </source>
</evidence>
<dbReference type="Proteomes" id="UP000654075">
    <property type="component" value="Unassembled WGS sequence"/>
</dbReference>
<gene>
    <name evidence="8" type="ORF">PGLA1383_LOCUS47540</name>
    <name evidence="9" type="ORF">PGLA2088_LOCUS19064</name>
</gene>
<comment type="subcellular location">
    <subcellularLocation>
        <location evidence="1">Cytoplasm</location>
    </subcellularLocation>
</comment>
<organism evidence="8 10">
    <name type="scientific">Polarella glacialis</name>
    <name type="common">Dinoflagellate</name>
    <dbReference type="NCBI Taxonomy" id="89957"/>
    <lineage>
        <taxon>Eukaryota</taxon>
        <taxon>Sar</taxon>
        <taxon>Alveolata</taxon>
        <taxon>Dinophyceae</taxon>
        <taxon>Suessiales</taxon>
        <taxon>Suessiaceae</taxon>
        <taxon>Polarella</taxon>
    </lineage>
</organism>
<dbReference type="AlphaFoldDB" id="A0A813H1A7"/>
<dbReference type="Gene3D" id="2.160.20.70">
    <property type="match status" value="1"/>
</dbReference>
<dbReference type="InterPro" id="IPR031925">
    <property type="entry name" value="TBCC_N"/>
</dbReference>
<evidence type="ECO:0000256" key="5">
    <source>
        <dbReference type="ARBA" id="ARBA00026055"/>
    </source>
</evidence>
<evidence type="ECO:0000256" key="3">
    <source>
        <dbReference type="ARBA" id="ARBA00022490"/>
    </source>
</evidence>
<dbReference type="GO" id="GO:0015631">
    <property type="term" value="F:tubulin binding"/>
    <property type="evidence" value="ECO:0007669"/>
    <property type="project" value="InterPro"/>
</dbReference>
<evidence type="ECO:0000313" key="10">
    <source>
        <dbReference type="Proteomes" id="UP000654075"/>
    </source>
</evidence>
<evidence type="ECO:0000313" key="8">
    <source>
        <dbReference type="EMBL" id="CAE8631441.1"/>
    </source>
</evidence>
<evidence type="ECO:0000256" key="6">
    <source>
        <dbReference type="SAM" id="MobiDB-lite"/>
    </source>
</evidence>
<dbReference type="InterPro" id="IPR027684">
    <property type="entry name" value="TBCC"/>
</dbReference>
<evidence type="ECO:0000256" key="2">
    <source>
        <dbReference type="ARBA" id="ARBA00008848"/>
    </source>
</evidence>
<evidence type="ECO:0000256" key="4">
    <source>
        <dbReference type="ARBA" id="ARBA00022990"/>
    </source>
</evidence>
<dbReference type="GO" id="GO:0005737">
    <property type="term" value="C:cytoplasm"/>
    <property type="evidence" value="ECO:0007669"/>
    <property type="project" value="UniProtKB-SubCell"/>
</dbReference>
<dbReference type="InterPro" id="IPR012945">
    <property type="entry name" value="Tubulin-bd_cofactor_C_dom"/>
</dbReference>
<dbReference type="InterPro" id="IPR016098">
    <property type="entry name" value="CAP/MinC_C"/>
</dbReference>
<feature type="region of interest" description="Disordered" evidence="6">
    <location>
        <begin position="309"/>
        <end position="334"/>
    </location>
</feature>
<comment type="subunit">
    <text evidence="5">Supercomplex made of cofactors A to E. Cofactors A and D function by capturing and stabilizing tubulin in a quasi-native conformation. Cofactor E binds to the cofactor D-tubulin complex; interaction with cofactor C then causes the release of tubulin polypeptides that are committed to the native state.</text>
</comment>
<dbReference type="Pfam" id="PF16752">
    <property type="entry name" value="TBCC_N"/>
    <property type="match status" value="1"/>
</dbReference>
<proteinExistence type="inferred from homology"/>
<name>A0A813H1A7_POLGL</name>
<reference evidence="8" key="1">
    <citation type="submission" date="2021-02" db="EMBL/GenBank/DDBJ databases">
        <authorList>
            <person name="Dougan E. K."/>
            <person name="Rhodes N."/>
            <person name="Thang M."/>
            <person name="Chan C."/>
        </authorList>
    </citation>
    <scope>NUCLEOTIDE SEQUENCE</scope>
</reference>